<dbReference type="AlphaFoldDB" id="A0A844ZXU4"/>
<dbReference type="Pfam" id="PF04024">
    <property type="entry name" value="PspC"/>
    <property type="match status" value="1"/>
</dbReference>
<evidence type="ECO:0000256" key="6">
    <source>
        <dbReference type="SAM" id="Phobius"/>
    </source>
</evidence>
<dbReference type="PANTHER" id="PTHR33885">
    <property type="entry name" value="PHAGE SHOCK PROTEIN C"/>
    <property type="match status" value="1"/>
</dbReference>
<evidence type="ECO:0000256" key="2">
    <source>
        <dbReference type="ARBA" id="ARBA00022475"/>
    </source>
</evidence>
<evidence type="ECO:0000256" key="4">
    <source>
        <dbReference type="ARBA" id="ARBA00022989"/>
    </source>
</evidence>
<accession>A0A844ZXU4</accession>
<dbReference type="InterPro" id="IPR052027">
    <property type="entry name" value="PspC"/>
</dbReference>
<proteinExistence type="predicted"/>
<dbReference type="Proteomes" id="UP000460626">
    <property type="component" value="Unassembled WGS sequence"/>
</dbReference>
<evidence type="ECO:0000313" key="9">
    <source>
        <dbReference type="Proteomes" id="UP000460626"/>
    </source>
</evidence>
<evidence type="ECO:0000313" key="8">
    <source>
        <dbReference type="EMBL" id="MXO92548.1"/>
    </source>
</evidence>
<comment type="caution">
    <text evidence="8">The sequence shown here is derived from an EMBL/GenBank/DDBJ whole genome shotgun (WGS) entry which is preliminary data.</text>
</comment>
<evidence type="ECO:0000256" key="1">
    <source>
        <dbReference type="ARBA" id="ARBA00004162"/>
    </source>
</evidence>
<feature type="domain" description="Phage shock protein PspC N-terminal" evidence="7">
    <location>
        <begin position="7"/>
        <end position="65"/>
    </location>
</feature>
<dbReference type="EMBL" id="WTYH01000001">
    <property type="protein sequence ID" value="MXO92548.1"/>
    <property type="molecule type" value="Genomic_DNA"/>
</dbReference>
<dbReference type="InterPro" id="IPR007168">
    <property type="entry name" value="Phageshock_PspC_N"/>
</dbReference>
<keyword evidence="9" id="KW-1185">Reference proteome</keyword>
<protein>
    <submittedName>
        <fullName evidence="8">Envelope stress response membrane protein PspC</fullName>
    </submittedName>
</protein>
<keyword evidence="3 6" id="KW-0812">Transmembrane</keyword>
<dbReference type="RefSeq" id="WP_131451919.1">
    <property type="nucleotide sequence ID" value="NZ_BMJK01000001.1"/>
</dbReference>
<keyword evidence="5 6" id="KW-0472">Membrane</keyword>
<organism evidence="8 9">
    <name type="scientific">Aurantiacibacter arachoides</name>
    <dbReference type="NCBI Taxonomy" id="1850444"/>
    <lineage>
        <taxon>Bacteria</taxon>
        <taxon>Pseudomonadati</taxon>
        <taxon>Pseudomonadota</taxon>
        <taxon>Alphaproteobacteria</taxon>
        <taxon>Sphingomonadales</taxon>
        <taxon>Erythrobacteraceae</taxon>
        <taxon>Aurantiacibacter</taxon>
    </lineage>
</organism>
<keyword evidence="4 6" id="KW-1133">Transmembrane helix</keyword>
<keyword evidence="2" id="KW-1003">Cell membrane</keyword>
<evidence type="ECO:0000256" key="3">
    <source>
        <dbReference type="ARBA" id="ARBA00022692"/>
    </source>
</evidence>
<dbReference type="OrthoDB" id="7359894at2"/>
<comment type="subcellular location">
    <subcellularLocation>
        <location evidence="1">Cell membrane</location>
        <topology evidence="1">Single-pass membrane protein</topology>
    </subcellularLocation>
</comment>
<dbReference type="NCBIfam" id="TIGR02978">
    <property type="entry name" value="phageshock_pspC"/>
    <property type="match status" value="1"/>
</dbReference>
<gene>
    <name evidence="8" type="primary">pspC</name>
    <name evidence="8" type="ORF">GRI62_02875</name>
</gene>
<evidence type="ECO:0000256" key="5">
    <source>
        <dbReference type="ARBA" id="ARBA00023136"/>
    </source>
</evidence>
<dbReference type="GO" id="GO:0005886">
    <property type="term" value="C:plasma membrane"/>
    <property type="evidence" value="ECO:0007669"/>
    <property type="project" value="UniProtKB-SubCell"/>
</dbReference>
<reference evidence="8 9" key="1">
    <citation type="submission" date="2019-12" db="EMBL/GenBank/DDBJ databases">
        <title>Genomic-based taxomic classification of the family Erythrobacteraceae.</title>
        <authorList>
            <person name="Xu L."/>
        </authorList>
    </citation>
    <scope>NUCLEOTIDE SEQUENCE [LARGE SCALE GENOMIC DNA]</scope>
    <source>
        <strain evidence="8 9">RC4-10-4</strain>
    </source>
</reference>
<dbReference type="PANTHER" id="PTHR33885:SF3">
    <property type="entry name" value="PHAGE SHOCK PROTEIN C"/>
    <property type="match status" value="1"/>
</dbReference>
<sequence>MNSPRTQLYRDKQNGKIMGVCSGIADYTGVNVFWIRLGLIVSILTGVLGVIALPLYILMGLLLNKKPAHMYSADPKETAYWQGVRQNPKRTAREIRAKMKDVDRRLASVESFYVSSNPRLNAEIERLR</sequence>
<feature type="transmembrane region" description="Helical" evidence="6">
    <location>
        <begin position="33"/>
        <end position="63"/>
    </location>
</feature>
<evidence type="ECO:0000259" key="7">
    <source>
        <dbReference type="Pfam" id="PF04024"/>
    </source>
</evidence>
<name>A0A844ZXU4_9SPHN</name>
<dbReference type="InterPro" id="IPR014320">
    <property type="entry name" value="Phageshock_PspC"/>
</dbReference>